<dbReference type="InterPro" id="IPR045677">
    <property type="entry name" value="DUF6197"/>
</dbReference>
<evidence type="ECO:0000313" key="1">
    <source>
        <dbReference type="EMBL" id="GHI25166.1"/>
    </source>
</evidence>
<accession>A0ABQ3PJG7</accession>
<organism evidence="1 2">
    <name type="scientific">Streptomyces hydrogenans</name>
    <dbReference type="NCBI Taxonomy" id="1873719"/>
    <lineage>
        <taxon>Bacteria</taxon>
        <taxon>Bacillati</taxon>
        <taxon>Actinomycetota</taxon>
        <taxon>Actinomycetes</taxon>
        <taxon>Kitasatosporales</taxon>
        <taxon>Streptomycetaceae</taxon>
        <taxon>Streptomyces</taxon>
    </lineage>
</organism>
<name>A0ABQ3PJG7_9ACTN</name>
<dbReference type="Pfam" id="PF19698">
    <property type="entry name" value="DUF6197"/>
    <property type="match status" value="1"/>
</dbReference>
<proteinExistence type="predicted"/>
<comment type="caution">
    <text evidence="1">The sequence shown here is derived from an EMBL/GenBank/DDBJ whole genome shotgun (WGS) entry which is preliminary data.</text>
</comment>
<dbReference type="EMBL" id="BNDW01000068">
    <property type="protein sequence ID" value="GHI25166.1"/>
    <property type="molecule type" value="Genomic_DNA"/>
</dbReference>
<reference evidence="1" key="1">
    <citation type="submission" date="2024-05" db="EMBL/GenBank/DDBJ databases">
        <title>Whole genome shotgun sequence of Streptomyces hydrogenans NBRC 13475.</title>
        <authorList>
            <person name="Komaki H."/>
            <person name="Tamura T."/>
        </authorList>
    </citation>
    <scope>NUCLEOTIDE SEQUENCE</scope>
    <source>
        <strain evidence="1">NBRC 13475</strain>
    </source>
</reference>
<sequence>MRDNEIFAKAADIIESGGHCKYTLEKDGAHCAVGALCVAVGGTTGALSIADHRRVANLCREAEGYLLMGGDIRPYETVVSWNNRPERTGPQVVALFRELAGPRAADIGEEEAEVIEFEPLPETAPLPVPVPAEPVPA</sequence>
<protein>
    <submittedName>
        <fullName evidence="1">Uncharacterized protein</fullName>
    </submittedName>
</protein>
<dbReference type="Proteomes" id="UP001052739">
    <property type="component" value="Unassembled WGS sequence"/>
</dbReference>
<evidence type="ECO:0000313" key="2">
    <source>
        <dbReference type="Proteomes" id="UP001052739"/>
    </source>
</evidence>
<dbReference type="RefSeq" id="WP_190222812.1">
    <property type="nucleotide sequence ID" value="NZ_BNBS01000020.1"/>
</dbReference>
<gene>
    <name evidence="1" type="ORF">Shyd_65370</name>
</gene>
<keyword evidence="2" id="KW-1185">Reference proteome</keyword>